<protein>
    <submittedName>
        <fullName evidence="4">Uncharacterized protein</fullName>
    </submittedName>
</protein>
<evidence type="ECO:0000256" key="2">
    <source>
        <dbReference type="SAM" id="SignalP"/>
    </source>
</evidence>
<feature type="chain" id="PRO_5008147329" evidence="2">
    <location>
        <begin position="22"/>
        <end position="304"/>
    </location>
</feature>
<evidence type="ECO:0000256" key="1">
    <source>
        <dbReference type="SAM" id="MobiDB-lite"/>
    </source>
</evidence>
<sequence>MKHLFPKDWLLILLLIAYSVSTYITVLEDGTPEEKDLAKALALSKRFFWRTMMENWECRDKESLLVLRTLATHPRGAAQFGFALDIRARSSLTAEEVYQQFDQIEQFKQFDQIEQQFKQFDQIELFNSELFKLFKQFNMFKQFKLFELIKLFEQFNIGLCAWVTHKLLLNFNAQEIRILSKTARLQIRPPQRVAPTHYPLSNAFPRSIVDLTSLEIAYETERSRVPNSVQNGASPNTSTTACCTDPLSTVQRISEECVEMEQIQFKNFEKQVKEHQKDLVVGPDHQQHQQQQNNSEEQVKKRER</sequence>
<feature type="region of interest" description="Disordered" evidence="1">
    <location>
        <begin position="274"/>
        <end position="304"/>
    </location>
</feature>
<reference evidence="4" key="2">
    <citation type="submission" date="2016-06" db="UniProtKB">
        <authorList>
            <consortium name="WormBaseParasite"/>
        </authorList>
    </citation>
    <scope>IDENTIFICATION</scope>
</reference>
<organism evidence="3 4">
    <name type="scientific">Globodera pallida</name>
    <name type="common">Potato cyst nematode worm</name>
    <name type="synonym">Heterodera pallida</name>
    <dbReference type="NCBI Taxonomy" id="36090"/>
    <lineage>
        <taxon>Eukaryota</taxon>
        <taxon>Metazoa</taxon>
        <taxon>Ecdysozoa</taxon>
        <taxon>Nematoda</taxon>
        <taxon>Chromadorea</taxon>
        <taxon>Rhabditida</taxon>
        <taxon>Tylenchina</taxon>
        <taxon>Tylenchomorpha</taxon>
        <taxon>Tylenchoidea</taxon>
        <taxon>Heteroderidae</taxon>
        <taxon>Heteroderinae</taxon>
        <taxon>Globodera</taxon>
    </lineage>
</organism>
<evidence type="ECO:0000313" key="4">
    <source>
        <dbReference type="WBParaSite" id="GPLIN_000997400"/>
    </source>
</evidence>
<dbReference type="AlphaFoldDB" id="A0A183CAS3"/>
<reference evidence="3" key="1">
    <citation type="submission" date="2014-05" db="EMBL/GenBank/DDBJ databases">
        <title>The genome and life-stage specific transcriptomes of Globodera pallida elucidate key aspects of plant parasitism by a cyst nematode.</title>
        <authorList>
            <person name="Cotton J.A."/>
            <person name="Lilley C.J."/>
            <person name="Jones L.M."/>
            <person name="Kikuchi T."/>
            <person name="Reid A.J."/>
            <person name="Thorpe P."/>
            <person name="Tsai I.J."/>
            <person name="Beasley H."/>
            <person name="Blok V."/>
            <person name="Cock P.J.A."/>
            <person name="Van den Akker S.E."/>
            <person name="Holroyd N."/>
            <person name="Hunt M."/>
            <person name="Mantelin S."/>
            <person name="Naghra H."/>
            <person name="Pain A."/>
            <person name="Palomares-Rius J.E."/>
            <person name="Zarowiecki M."/>
            <person name="Berriman M."/>
            <person name="Jones J.T."/>
            <person name="Urwin P.E."/>
        </authorList>
    </citation>
    <scope>NUCLEOTIDE SEQUENCE [LARGE SCALE GENOMIC DNA]</scope>
    <source>
        <strain evidence="3">Lindley</strain>
    </source>
</reference>
<keyword evidence="2" id="KW-0732">Signal</keyword>
<dbReference type="WBParaSite" id="GPLIN_000997400">
    <property type="protein sequence ID" value="GPLIN_000997400"/>
    <property type="gene ID" value="GPLIN_000997400"/>
</dbReference>
<proteinExistence type="predicted"/>
<dbReference type="Proteomes" id="UP000050741">
    <property type="component" value="Unassembled WGS sequence"/>
</dbReference>
<accession>A0A183CAS3</accession>
<feature type="signal peptide" evidence="2">
    <location>
        <begin position="1"/>
        <end position="21"/>
    </location>
</feature>
<name>A0A183CAS3_GLOPA</name>
<keyword evidence="3" id="KW-1185">Reference proteome</keyword>
<evidence type="ECO:0000313" key="3">
    <source>
        <dbReference type="Proteomes" id="UP000050741"/>
    </source>
</evidence>